<dbReference type="PANTHER" id="PTHR47424">
    <property type="entry name" value="REGULATORY PROTEIN GAL4"/>
    <property type="match status" value="1"/>
</dbReference>
<name>A0ABR0T3P5_9HYPO</name>
<evidence type="ECO:0000256" key="4">
    <source>
        <dbReference type="ARBA" id="ARBA00023242"/>
    </source>
</evidence>
<sequence length="826" mass="91760">MPPAGQERIRRRKISLACEPCRERKSRCDGVKPICSTCQRRSLGLERCVYKLDNARTASTDEYIKVLHDRIRRLEQVCTDNNVDIPPLDPGLTATEEDKEAPARWTVESLRLSTHGRGSSSSHVFNMLDTQPSNLDPRLGQLSTTTLSSIETPPSSSSYLDMSARESTLAFHPSPNSHSTGSGMQARTSIDPNEPSSGSVTAMGTVTAEDDVSSAEDFYGSSSAASFLKEAFESMRLPQSRTLGSIQESVFGPSAPRDNLQQGRRDPAYYVQAQNYSLPPRDLADHLLDRYRQNVYYLFPYFHLPSFESAYQSLWQSNSEPTSPSPYNLGLGCTQEGDATTIVFHCALNAMFSHACHFSDLPPADRIIASQTFFLRAKAFIGLDLLEANNLAVVQTLLTIALSLQATPYPISCWNSTGVACRVAQGLGLHIEHRQDSKQPIEKEIRRRVWYGCVLMDLYVFWFPGYNAPTLLIALISTREHDVWPPRHGDNGLADTATFLGRGVILGFHPGGRHSIHGVKFRFFPEHIRLCAILEEILSQVYQPWLNRRGSDPTQASKNTKAYKSLDAIIGLHTKLSKFESSLPKELCWKKQVILDSLTPEDATILETQKTVLRARFIYIRIMLLRPLLTQLVVDERERATSGESEPDPLVASTRVQCAKSCVAAASELLELIHRTYQSHSRGGWWWDALYACTSGLVLIVARTSSTLHPTLDREQIETSWSHCQDILGQVASFSESGEQSLKLLQTIYSRVCSASPDCKEDNPPPSPEEGISTDIANAILHSMPLDINTDLNFSGAGLQNFGNMEMMGSLFNLDTTLFGNPGEFG</sequence>
<dbReference type="Pfam" id="PF04082">
    <property type="entry name" value="Fungal_trans"/>
    <property type="match status" value="1"/>
</dbReference>
<gene>
    <name evidence="7" type="ORF">PT974_01238</name>
</gene>
<evidence type="ECO:0000313" key="8">
    <source>
        <dbReference type="Proteomes" id="UP001338125"/>
    </source>
</evidence>
<dbReference type="PROSITE" id="PS50048">
    <property type="entry name" value="ZN2_CY6_FUNGAL_2"/>
    <property type="match status" value="1"/>
</dbReference>
<feature type="region of interest" description="Disordered" evidence="5">
    <location>
        <begin position="112"/>
        <end position="140"/>
    </location>
</feature>
<dbReference type="PANTHER" id="PTHR47424:SF4">
    <property type="entry name" value="ZN(II)2CYS6 TRANSCRIPTION FACTOR (EUROFUNG)"/>
    <property type="match status" value="1"/>
</dbReference>
<evidence type="ECO:0000256" key="3">
    <source>
        <dbReference type="ARBA" id="ARBA00023163"/>
    </source>
</evidence>
<keyword evidence="3" id="KW-0804">Transcription</keyword>
<feature type="compositionally biased region" description="Polar residues" evidence="5">
    <location>
        <begin position="174"/>
        <end position="201"/>
    </location>
</feature>
<feature type="region of interest" description="Disordered" evidence="5">
    <location>
        <begin position="169"/>
        <end position="201"/>
    </location>
</feature>
<dbReference type="SMART" id="SM00066">
    <property type="entry name" value="GAL4"/>
    <property type="match status" value="1"/>
</dbReference>
<feature type="domain" description="Zn(2)-C6 fungal-type" evidence="6">
    <location>
        <begin position="17"/>
        <end position="50"/>
    </location>
</feature>
<evidence type="ECO:0000256" key="2">
    <source>
        <dbReference type="ARBA" id="ARBA00023015"/>
    </source>
</evidence>
<evidence type="ECO:0000256" key="5">
    <source>
        <dbReference type="SAM" id="MobiDB-lite"/>
    </source>
</evidence>
<keyword evidence="8" id="KW-1185">Reference proteome</keyword>
<evidence type="ECO:0000256" key="1">
    <source>
        <dbReference type="ARBA" id="ARBA00022723"/>
    </source>
</evidence>
<dbReference type="InterPro" id="IPR036864">
    <property type="entry name" value="Zn2-C6_fun-type_DNA-bd_sf"/>
</dbReference>
<dbReference type="CDD" id="cd12148">
    <property type="entry name" value="fungal_TF_MHR"/>
    <property type="match status" value="1"/>
</dbReference>
<dbReference type="Proteomes" id="UP001338125">
    <property type="component" value="Unassembled WGS sequence"/>
</dbReference>
<dbReference type="Gene3D" id="4.10.240.10">
    <property type="entry name" value="Zn(2)-C6 fungal-type DNA-binding domain"/>
    <property type="match status" value="1"/>
</dbReference>
<organism evidence="7 8">
    <name type="scientific">Cladobotryum mycophilum</name>
    <dbReference type="NCBI Taxonomy" id="491253"/>
    <lineage>
        <taxon>Eukaryota</taxon>
        <taxon>Fungi</taxon>
        <taxon>Dikarya</taxon>
        <taxon>Ascomycota</taxon>
        <taxon>Pezizomycotina</taxon>
        <taxon>Sordariomycetes</taxon>
        <taxon>Hypocreomycetidae</taxon>
        <taxon>Hypocreales</taxon>
        <taxon>Hypocreaceae</taxon>
        <taxon>Cladobotryum</taxon>
    </lineage>
</organism>
<dbReference type="InterPro" id="IPR001138">
    <property type="entry name" value="Zn2Cys6_DnaBD"/>
</dbReference>
<protein>
    <submittedName>
        <fullName evidence="7">Asg1-like protein</fullName>
    </submittedName>
</protein>
<dbReference type="Pfam" id="PF00172">
    <property type="entry name" value="Zn_clus"/>
    <property type="match status" value="1"/>
</dbReference>
<dbReference type="InterPro" id="IPR051127">
    <property type="entry name" value="Fungal_SecMet_Regulators"/>
</dbReference>
<dbReference type="InterPro" id="IPR007219">
    <property type="entry name" value="XnlR_reg_dom"/>
</dbReference>
<comment type="caution">
    <text evidence="7">The sequence shown here is derived from an EMBL/GenBank/DDBJ whole genome shotgun (WGS) entry which is preliminary data.</text>
</comment>
<accession>A0ABR0T3P5</accession>
<keyword evidence="4" id="KW-0539">Nucleus</keyword>
<keyword evidence="1" id="KW-0479">Metal-binding</keyword>
<evidence type="ECO:0000313" key="7">
    <source>
        <dbReference type="EMBL" id="KAK5998854.1"/>
    </source>
</evidence>
<reference evidence="7 8" key="1">
    <citation type="submission" date="2024-01" db="EMBL/GenBank/DDBJ databases">
        <title>Complete genome of Cladobotryum mycophilum ATHUM6906.</title>
        <authorList>
            <person name="Christinaki A.C."/>
            <person name="Myridakis A.I."/>
            <person name="Kouvelis V.N."/>
        </authorList>
    </citation>
    <scope>NUCLEOTIDE SEQUENCE [LARGE SCALE GENOMIC DNA]</scope>
    <source>
        <strain evidence="7 8">ATHUM6906</strain>
    </source>
</reference>
<dbReference type="EMBL" id="JAVFKD010000001">
    <property type="protein sequence ID" value="KAK5998854.1"/>
    <property type="molecule type" value="Genomic_DNA"/>
</dbReference>
<feature type="compositionally biased region" description="Polar residues" evidence="5">
    <location>
        <begin position="116"/>
        <end position="134"/>
    </location>
</feature>
<dbReference type="CDD" id="cd00067">
    <property type="entry name" value="GAL4"/>
    <property type="match status" value="1"/>
</dbReference>
<evidence type="ECO:0000259" key="6">
    <source>
        <dbReference type="PROSITE" id="PS50048"/>
    </source>
</evidence>
<keyword evidence="2" id="KW-0805">Transcription regulation</keyword>
<dbReference type="SUPFAM" id="SSF57701">
    <property type="entry name" value="Zn2/Cys6 DNA-binding domain"/>
    <property type="match status" value="1"/>
</dbReference>
<proteinExistence type="predicted"/>
<dbReference type="SMART" id="SM00906">
    <property type="entry name" value="Fungal_trans"/>
    <property type="match status" value="1"/>
</dbReference>